<feature type="domain" description="Reverse transcriptase zinc-binding" evidence="1">
    <location>
        <begin position="26"/>
        <end position="91"/>
    </location>
</feature>
<name>A0AAQ3SWY6_PASNO</name>
<gene>
    <name evidence="2" type="ORF">U9M48_012107</name>
</gene>
<accession>A0AAQ3SWY6</accession>
<sequence length="143" mass="15820">MDVGWPAFLALSVSDAARGVGCTPYVGLIWSTWGPLRVKIFLWLASQYRLWTADRRHKHGLEAHETCLLCEVEPESVDHLFVHCRFTLDVWNVVLAALGAGSLGLSGLTSVSGEVGILGAWIVWKEQNARCFRRVASDVVSVR</sequence>
<dbReference type="InterPro" id="IPR026960">
    <property type="entry name" value="RVT-Znf"/>
</dbReference>
<proteinExistence type="predicted"/>
<protein>
    <recommendedName>
        <fullName evidence="1">Reverse transcriptase zinc-binding domain-containing protein</fullName>
    </recommendedName>
</protein>
<evidence type="ECO:0000259" key="1">
    <source>
        <dbReference type="Pfam" id="PF13966"/>
    </source>
</evidence>
<dbReference type="EMBL" id="CP144747">
    <property type="protein sequence ID" value="WVZ62348.1"/>
    <property type="molecule type" value="Genomic_DNA"/>
</dbReference>
<dbReference type="AlphaFoldDB" id="A0AAQ3SWY6"/>
<reference evidence="2 3" key="1">
    <citation type="submission" date="2024-02" db="EMBL/GenBank/DDBJ databases">
        <title>High-quality chromosome-scale genome assembly of Pensacola bahiagrass (Paspalum notatum Flugge var. saurae).</title>
        <authorList>
            <person name="Vega J.M."/>
            <person name="Podio M."/>
            <person name="Orjuela J."/>
            <person name="Siena L.A."/>
            <person name="Pessino S.C."/>
            <person name="Combes M.C."/>
            <person name="Mariac C."/>
            <person name="Albertini E."/>
            <person name="Pupilli F."/>
            <person name="Ortiz J.P.A."/>
            <person name="Leblanc O."/>
        </authorList>
    </citation>
    <scope>NUCLEOTIDE SEQUENCE [LARGE SCALE GENOMIC DNA]</scope>
    <source>
        <strain evidence="2">R1</strain>
        <tissue evidence="2">Leaf</tissue>
    </source>
</reference>
<dbReference type="Proteomes" id="UP001341281">
    <property type="component" value="Chromosome 03"/>
</dbReference>
<evidence type="ECO:0000313" key="2">
    <source>
        <dbReference type="EMBL" id="WVZ62348.1"/>
    </source>
</evidence>
<dbReference type="Pfam" id="PF13966">
    <property type="entry name" value="zf-RVT"/>
    <property type="match status" value="1"/>
</dbReference>
<organism evidence="2 3">
    <name type="scientific">Paspalum notatum var. saurae</name>
    <dbReference type="NCBI Taxonomy" id="547442"/>
    <lineage>
        <taxon>Eukaryota</taxon>
        <taxon>Viridiplantae</taxon>
        <taxon>Streptophyta</taxon>
        <taxon>Embryophyta</taxon>
        <taxon>Tracheophyta</taxon>
        <taxon>Spermatophyta</taxon>
        <taxon>Magnoliopsida</taxon>
        <taxon>Liliopsida</taxon>
        <taxon>Poales</taxon>
        <taxon>Poaceae</taxon>
        <taxon>PACMAD clade</taxon>
        <taxon>Panicoideae</taxon>
        <taxon>Andropogonodae</taxon>
        <taxon>Paspaleae</taxon>
        <taxon>Paspalinae</taxon>
        <taxon>Paspalum</taxon>
    </lineage>
</organism>
<keyword evidence="3" id="KW-1185">Reference proteome</keyword>
<evidence type="ECO:0000313" key="3">
    <source>
        <dbReference type="Proteomes" id="UP001341281"/>
    </source>
</evidence>